<accession>A0A9P6NQ07</accession>
<name>A0A9P6NQ07_9BASI</name>
<feature type="region of interest" description="Disordered" evidence="1">
    <location>
        <begin position="1"/>
        <end position="40"/>
    </location>
</feature>
<gene>
    <name evidence="2" type="ORF">CROQUDRAFT_670505</name>
</gene>
<evidence type="ECO:0000313" key="3">
    <source>
        <dbReference type="Proteomes" id="UP000886653"/>
    </source>
</evidence>
<comment type="caution">
    <text evidence="2">The sequence shown here is derived from an EMBL/GenBank/DDBJ whole genome shotgun (WGS) entry which is preliminary data.</text>
</comment>
<evidence type="ECO:0000256" key="1">
    <source>
        <dbReference type="SAM" id="MobiDB-lite"/>
    </source>
</evidence>
<dbReference type="AlphaFoldDB" id="A0A9P6NQ07"/>
<protein>
    <submittedName>
        <fullName evidence="2">Uncharacterized protein</fullName>
    </submittedName>
</protein>
<reference evidence="2" key="1">
    <citation type="submission" date="2013-11" db="EMBL/GenBank/DDBJ databases">
        <title>Genome sequence of the fusiform rust pathogen reveals effectors for host alternation and coevolution with pine.</title>
        <authorList>
            <consortium name="DOE Joint Genome Institute"/>
            <person name="Smith K."/>
            <person name="Pendleton A."/>
            <person name="Kubisiak T."/>
            <person name="Anderson C."/>
            <person name="Salamov A."/>
            <person name="Aerts A."/>
            <person name="Riley R."/>
            <person name="Clum A."/>
            <person name="Lindquist E."/>
            <person name="Ence D."/>
            <person name="Campbell M."/>
            <person name="Kronenberg Z."/>
            <person name="Feau N."/>
            <person name="Dhillon B."/>
            <person name="Hamelin R."/>
            <person name="Burleigh J."/>
            <person name="Smith J."/>
            <person name="Yandell M."/>
            <person name="Nelson C."/>
            <person name="Grigoriev I."/>
            <person name="Davis J."/>
        </authorList>
    </citation>
    <scope>NUCLEOTIDE SEQUENCE</scope>
    <source>
        <strain evidence="2">G11</strain>
    </source>
</reference>
<dbReference type="Proteomes" id="UP000886653">
    <property type="component" value="Unassembled WGS sequence"/>
</dbReference>
<proteinExistence type="predicted"/>
<keyword evidence="3" id="KW-1185">Reference proteome</keyword>
<dbReference type="OrthoDB" id="10502273at2759"/>
<evidence type="ECO:0000313" key="2">
    <source>
        <dbReference type="EMBL" id="KAG0147485.1"/>
    </source>
</evidence>
<dbReference type="EMBL" id="MU167247">
    <property type="protein sequence ID" value="KAG0147485.1"/>
    <property type="molecule type" value="Genomic_DNA"/>
</dbReference>
<organism evidence="2 3">
    <name type="scientific">Cronartium quercuum f. sp. fusiforme G11</name>
    <dbReference type="NCBI Taxonomy" id="708437"/>
    <lineage>
        <taxon>Eukaryota</taxon>
        <taxon>Fungi</taxon>
        <taxon>Dikarya</taxon>
        <taxon>Basidiomycota</taxon>
        <taxon>Pucciniomycotina</taxon>
        <taxon>Pucciniomycetes</taxon>
        <taxon>Pucciniales</taxon>
        <taxon>Coleosporiaceae</taxon>
        <taxon>Cronartium</taxon>
    </lineage>
</organism>
<feature type="compositionally biased region" description="Polar residues" evidence="1">
    <location>
        <begin position="1"/>
        <end position="39"/>
    </location>
</feature>
<sequence>MTQTLDQQQSTPTLITQPGLTDPMSLSTVEQTQGQSSQKDGPFSRLVLRLRGGDGHHACAECCCFLCICCGLEELCCIETLDECFGMCC</sequence>